<dbReference type="AlphaFoldDB" id="A0A2T7UP65"/>
<keyword evidence="9 11" id="KW-0665">Pyrimidine biosynthesis</keyword>
<feature type="binding site" evidence="11">
    <location>
        <position position="61"/>
    </location>
    <ligand>
        <name>ATP</name>
        <dbReference type="ChEBI" id="CHEBI:30616"/>
    </ligand>
</feature>
<dbReference type="HAMAP" id="MF_01220_B">
    <property type="entry name" value="PyrH_B"/>
    <property type="match status" value="1"/>
</dbReference>
<keyword evidence="5 11" id="KW-0808">Transferase</keyword>
<dbReference type="NCBIfam" id="TIGR02075">
    <property type="entry name" value="pyrH_bact"/>
    <property type="match status" value="1"/>
</dbReference>
<dbReference type="PANTHER" id="PTHR42833">
    <property type="entry name" value="URIDYLATE KINASE"/>
    <property type="match status" value="1"/>
</dbReference>
<dbReference type="CDD" id="cd04254">
    <property type="entry name" value="AAK_UMPK-PyrH-Ec"/>
    <property type="match status" value="1"/>
</dbReference>
<dbReference type="InterPro" id="IPR011817">
    <property type="entry name" value="Uridylate_kinase"/>
</dbReference>
<dbReference type="EC" id="2.7.4.22" evidence="11"/>
<keyword evidence="14" id="KW-1185">Reference proteome</keyword>
<keyword evidence="11" id="KW-0021">Allosteric enzyme</keyword>
<evidence type="ECO:0000313" key="13">
    <source>
        <dbReference type="EMBL" id="PVE46457.1"/>
    </source>
</evidence>
<feature type="binding site" evidence="11">
    <location>
        <begin position="14"/>
        <end position="17"/>
    </location>
    <ligand>
        <name>ATP</name>
        <dbReference type="ChEBI" id="CHEBI:30616"/>
    </ligand>
</feature>
<evidence type="ECO:0000256" key="5">
    <source>
        <dbReference type="ARBA" id="ARBA00022679"/>
    </source>
</evidence>
<reference evidence="13 14" key="1">
    <citation type="journal article" date="2011" name="Syst. Appl. Microbiol.">
        <title>Defluviimonas denitrificans gen. nov., sp. nov., and Pararhodobacter aggregans gen. nov., sp. nov., non-phototrophic Rhodobacteraceae from the biofilter of a marine aquaculture.</title>
        <authorList>
            <person name="Foesel B.U."/>
            <person name="Drake H.L."/>
            <person name="Schramm A."/>
        </authorList>
    </citation>
    <scope>NUCLEOTIDE SEQUENCE [LARGE SCALE GENOMIC DNA]</scope>
    <source>
        <strain evidence="13 14">D1-19</strain>
    </source>
</reference>
<keyword evidence="4 11" id="KW-0963">Cytoplasm</keyword>
<dbReference type="Proteomes" id="UP000244810">
    <property type="component" value="Unassembled WGS sequence"/>
</dbReference>
<evidence type="ECO:0000256" key="9">
    <source>
        <dbReference type="ARBA" id="ARBA00022975"/>
    </source>
</evidence>
<evidence type="ECO:0000256" key="6">
    <source>
        <dbReference type="ARBA" id="ARBA00022741"/>
    </source>
</evidence>
<evidence type="ECO:0000256" key="3">
    <source>
        <dbReference type="ARBA" id="ARBA00007614"/>
    </source>
</evidence>
<dbReference type="Gene3D" id="3.40.1160.10">
    <property type="entry name" value="Acetylglutamate kinase-like"/>
    <property type="match status" value="1"/>
</dbReference>
<dbReference type="InterPro" id="IPR015963">
    <property type="entry name" value="Uridylate_kinase_bac"/>
</dbReference>
<feature type="binding site" evidence="11">
    <location>
        <position position="164"/>
    </location>
    <ligand>
        <name>ATP</name>
        <dbReference type="ChEBI" id="CHEBI:30616"/>
    </ligand>
</feature>
<evidence type="ECO:0000256" key="8">
    <source>
        <dbReference type="ARBA" id="ARBA00022840"/>
    </source>
</evidence>
<feature type="binding site" evidence="11">
    <location>
        <position position="173"/>
    </location>
    <ligand>
        <name>ATP</name>
        <dbReference type="ChEBI" id="CHEBI:30616"/>
    </ligand>
</feature>
<accession>A0A2T7UP65</accession>
<feature type="binding site" evidence="11">
    <location>
        <position position="57"/>
    </location>
    <ligand>
        <name>ATP</name>
        <dbReference type="ChEBI" id="CHEBI:30616"/>
    </ligand>
</feature>
<dbReference type="Pfam" id="PF00696">
    <property type="entry name" value="AA_kinase"/>
    <property type="match status" value="1"/>
</dbReference>
<evidence type="ECO:0000256" key="2">
    <source>
        <dbReference type="ARBA" id="ARBA00004791"/>
    </source>
</evidence>
<feature type="binding site" evidence="11">
    <location>
        <position position="76"/>
    </location>
    <ligand>
        <name>UMP</name>
        <dbReference type="ChEBI" id="CHEBI:57865"/>
    </ligand>
</feature>
<gene>
    <name evidence="11" type="primary">pyrH</name>
    <name evidence="13" type="ORF">DDE23_14965</name>
</gene>
<comment type="subcellular location">
    <subcellularLocation>
        <location evidence="1 11">Cytoplasm</location>
    </subcellularLocation>
</comment>
<comment type="pathway">
    <text evidence="2 11">Pyrimidine metabolism; CTP biosynthesis via de novo pathway; UDP from UMP (UMPK route): step 1/1.</text>
</comment>
<dbReference type="RefSeq" id="WP_107752570.1">
    <property type="nucleotide sequence ID" value="NZ_QBKF01000008.1"/>
</dbReference>
<evidence type="ECO:0000259" key="12">
    <source>
        <dbReference type="Pfam" id="PF00696"/>
    </source>
</evidence>
<evidence type="ECO:0000256" key="1">
    <source>
        <dbReference type="ARBA" id="ARBA00004496"/>
    </source>
</evidence>
<dbReference type="PANTHER" id="PTHR42833:SF4">
    <property type="entry name" value="URIDYLATE KINASE PUMPKIN, CHLOROPLASTIC"/>
    <property type="match status" value="1"/>
</dbReference>
<comment type="subunit">
    <text evidence="11">Homohexamer.</text>
</comment>
<dbReference type="GO" id="GO:0005524">
    <property type="term" value="F:ATP binding"/>
    <property type="evidence" value="ECO:0007669"/>
    <property type="project" value="UniProtKB-KW"/>
</dbReference>
<dbReference type="GO" id="GO:0005737">
    <property type="term" value="C:cytoplasm"/>
    <property type="evidence" value="ECO:0007669"/>
    <property type="project" value="UniProtKB-SubCell"/>
</dbReference>
<dbReference type="InterPro" id="IPR036393">
    <property type="entry name" value="AceGlu_kinase-like_sf"/>
</dbReference>
<comment type="caution">
    <text evidence="13">The sequence shown here is derived from an EMBL/GenBank/DDBJ whole genome shotgun (WGS) entry which is preliminary data.</text>
</comment>
<dbReference type="UniPathway" id="UPA00159">
    <property type="reaction ID" value="UER00275"/>
</dbReference>
<comment type="activity regulation">
    <text evidence="11">Allosterically activated by GTP. Inhibited by UTP.</text>
</comment>
<dbReference type="GO" id="GO:0044210">
    <property type="term" value="P:'de novo' CTP biosynthetic process"/>
    <property type="evidence" value="ECO:0007669"/>
    <property type="project" value="UniProtKB-UniRule"/>
</dbReference>
<evidence type="ECO:0000256" key="10">
    <source>
        <dbReference type="ARBA" id="ARBA00047767"/>
    </source>
</evidence>
<organism evidence="13 14">
    <name type="scientific">Pararhodobacter aggregans</name>
    <dbReference type="NCBI Taxonomy" id="404875"/>
    <lineage>
        <taxon>Bacteria</taxon>
        <taxon>Pseudomonadati</taxon>
        <taxon>Pseudomonadota</taxon>
        <taxon>Alphaproteobacteria</taxon>
        <taxon>Rhodobacterales</taxon>
        <taxon>Paracoccaceae</taxon>
        <taxon>Pararhodobacter</taxon>
    </lineage>
</organism>
<feature type="region of interest" description="Involved in allosteric activation by GTP" evidence="11">
    <location>
        <begin position="22"/>
        <end position="27"/>
    </location>
</feature>
<dbReference type="FunFam" id="3.40.1160.10:FF:000001">
    <property type="entry name" value="Uridylate kinase"/>
    <property type="match status" value="1"/>
</dbReference>
<evidence type="ECO:0000256" key="7">
    <source>
        <dbReference type="ARBA" id="ARBA00022777"/>
    </source>
</evidence>
<feature type="binding site" evidence="11">
    <location>
        <begin position="137"/>
        <end position="144"/>
    </location>
    <ligand>
        <name>UMP</name>
        <dbReference type="ChEBI" id="CHEBI:57865"/>
    </ligand>
</feature>
<dbReference type="InterPro" id="IPR001048">
    <property type="entry name" value="Asp/Glu/Uridylate_kinase"/>
</dbReference>
<dbReference type="EMBL" id="QDDR01000008">
    <property type="protein sequence ID" value="PVE46457.1"/>
    <property type="molecule type" value="Genomic_DNA"/>
</dbReference>
<keyword evidence="6 11" id="KW-0547">Nucleotide-binding</keyword>
<comment type="catalytic activity">
    <reaction evidence="10 11">
        <text>UMP + ATP = UDP + ADP</text>
        <dbReference type="Rhea" id="RHEA:24400"/>
        <dbReference type="ChEBI" id="CHEBI:30616"/>
        <dbReference type="ChEBI" id="CHEBI:57865"/>
        <dbReference type="ChEBI" id="CHEBI:58223"/>
        <dbReference type="ChEBI" id="CHEBI:456216"/>
        <dbReference type="EC" id="2.7.4.22"/>
    </reaction>
</comment>
<protein>
    <recommendedName>
        <fullName evidence="11">Uridylate kinase</fullName>
        <shortName evidence="11">UK</shortName>
        <ecNumber evidence="11">2.7.4.22</ecNumber>
    </recommendedName>
    <alternativeName>
        <fullName evidence="11">Uridine monophosphate kinase</fullName>
        <shortName evidence="11">UMP kinase</shortName>
        <shortName evidence="11">UMPK</shortName>
    </alternativeName>
</protein>
<evidence type="ECO:0000256" key="4">
    <source>
        <dbReference type="ARBA" id="ARBA00022490"/>
    </source>
</evidence>
<dbReference type="GO" id="GO:0006225">
    <property type="term" value="P:UDP biosynthetic process"/>
    <property type="evidence" value="ECO:0007669"/>
    <property type="project" value="TreeGrafter"/>
</dbReference>
<comment type="similarity">
    <text evidence="3 11">Belongs to the UMP kinase family.</text>
</comment>
<evidence type="ECO:0000313" key="14">
    <source>
        <dbReference type="Proteomes" id="UP000244810"/>
    </source>
</evidence>
<feature type="binding site" evidence="11">
    <location>
        <position position="56"/>
    </location>
    <ligand>
        <name>UMP</name>
        <dbReference type="ChEBI" id="CHEBI:57865"/>
    </ligand>
</feature>
<name>A0A2T7UP65_9RHOB</name>
<feature type="domain" description="Aspartate/glutamate/uridylate kinase" evidence="12">
    <location>
        <begin position="10"/>
        <end position="218"/>
    </location>
</feature>
<keyword evidence="8 11" id="KW-0067">ATP-binding</keyword>
<dbReference type="PIRSF" id="PIRSF005650">
    <property type="entry name" value="Uridylate_kin"/>
    <property type="match status" value="1"/>
</dbReference>
<dbReference type="GO" id="GO:0033862">
    <property type="term" value="F:UMP kinase activity"/>
    <property type="evidence" value="ECO:0007669"/>
    <property type="project" value="UniProtKB-EC"/>
</dbReference>
<feature type="binding site" evidence="11">
    <location>
        <position position="170"/>
    </location>
    <ligand>
        <name>ATP</name>
        <dbReference type="ChEBI" id="CHEBI:30616"/>
    </ligand>
</feature>
<comment type="caution">
    <text evidence="11">Lacks conserved residue(s) required for the propagation of feature annotation.</text>
</comment>
<dbReference type="OrthoDB" id="9807458at2"/>
<keyword evidence="7 11" id="KW-0418">Kinase</keyword>
<proteinExistence type="inferred from homology"/>
<comment type="function">
    <text evidence="11">Catalyzes the reversible phosphorylation of UMP to UDP.</text>
</comment>
<evidence type="ECO:0000256" key="11">
    <source>
        <dbReference type="HAMAP-Rule" id="MF_01220"/>
    </source>
</evidence>
<dbReference type="SUPFAM" id="SSF53633">
    <property type="entry name" value="Carbamate kinase-like"/>
    <property type="match status" value="1"/>
</dbReference>
<sequence>MDRTPTAYRRVMLKISGEALMGDQGYGLHPPTVARIAQEVKAVHDLGVEICMVIGGGNIFRGLAGSAQGMERTTADYMGMLATVMNALGMQSQLEALGIHTRVISAIPMDQVCEPYIRRRAVRHLEKKRVCIFAAGTGNPYFTTDTAATLRASEMGCEGVFKGTKVDGVYDKDPKKHADAVRYDVVSYDEALEKNLGVMDATAIALARDNQLPIIVFSLDAPGGFRSILAGEGTYTRVSG</sequence>